<dbReference type="Proteomes" id="UP001272183">
    <property type="component" value="Unassembled WGS sequence"/>
</dbReference>
<reference evidence="1" key="1">
    <citation type="submission" date="2023-10" db="EMBL/GenBank/DDBJ databases">
        <title>Supernatant from a Refined Defined Microbial Community Protects Mice from Clostridioides difficile Infection.</title>
        <authorList>
            <person name="Douchant K."/>
            <person name="He S.-M."/>
            <person name="Noordhof C."/>
            <person name="Greenlaw J."/>
            <person name="Schroeter K."/>
            <person name="Vancuren S.J."/>
            <person name="Sjaarda C."/>
            <person name="Allen-Vercoe E."/>
            <person name="Gloor G.B."/>
            <person name="Vanner S.J."/>
            <person name="Petrof E.O."/>
            <person name="Sheth P.M."/>
            <person name="Guzman M."/>
        </authorList>
    </citation>
    <scope>NUCLEOTIDE SEQUENCE</scope>
    <source>
        <strain evidence="1">16-6-I_4_FM</strain>
    </source>
</reference>
<organism evidence="1 2">
    <name type="scientific">Bifidobacterium longum</name>
    <dbReference type="NCBI Taxonomy" id="216816"/>
    <lineage>
        <taxon>Bacteria</taxon>
        <taxon>Bacillati</taxon>
        <taxon>Actinomycetota</taxon>
        <taxon>Actinomycetes</taxon>
        <taxon>Bifidobacteriales</taxon>
        <taxon>Bifidobacteriaceae</taxon>
        <taxon>Bifidobacterium</taxon>
    </lineage>
</organism>
<dbReference type="EMBL" id="JAWUDL010000006">
    <property type="protein sequence ID" value="MDW7546080.1"/>
    <property type="molecule type" value="Genomic_DNA"/>
</dbReference>
<protein>
    <submittedName>
        <fullName evidence="1">Uncharacterized protein</fullName>
    </submittedName>
</protein>
<accession>A0AAW9CJQ4</accession>
<evidence type="ECO:0000313" key="2">
    <source>
        <dbReference type="Proteomes" id="UP001272183"/>
    </source>
</evidence>
<dbReference type="RefSeq" id="WP_226746461.1">
    <property type="nucleotide sequence ID" value="NZ_CP139149.1"/>
</dbReference>
<comment type="caution">
    <text evidence="1">The sequence shown here is derived from an EMBL/GenBank/DDBJ whole genome shotgun (WGS) entry which is preliminary data.</text>
</comment>
<dbReference type="AlphaFoldDB" id="A0AAW9CJQ4"/>
<gene>
    <name evidence="1" type="ORF">SCX10_04430</name>
</gene>
<proteinExistence type="predicted"/>
<name>A0AAW9CJQ4_BIFLN</name>
<sequence>MINAYAVTVPGELDNVDFTREDGTSVTMLIPPDIPVSTRTIIIPQGFTREETRTIQGAIVQALAGKEKTL</sequence>
<evidence type="ECO:0000313" key="1">
    <source>
        <dbReference type="EMBL" id="MDW7546080.1"/>
    </source>
</evidence>